<dbReference type="EMBL" id="JBHSQO010000057">
    <property type="protein sequence ID" value="MFC6094163.1"/>
    <property type="molecule type" value="Genomic_DNA"/>
</dbReference>
<accession>A0ABW1PF77</accession>
<comment type="caution">
    <text evidence="2">The sequence shown here is derived from an EMBL/GenBank/DDBJ whole genome shotgun (WGS) entry which is preliminary data.</text>
</comment>
<evidence type="ECO:0000313" key="3">
    <source>
        <dbReference type="Proteomes" id="UP001596220"/>
    </source>
</evidence>
<keyword evidence="3" id="KW-1185">Reference proteome</keyword>
<organism evidence="2 3">
    <name type="scientific">Saccharothrix lopnurensis</name>
    <dbReference type="NCBI Taxonomy" id="1670621"/>
    <lineage>
        <taxon>Bacteria</taxon>
        <taxon>Bacillati</taxon>
        <taxon>Actinomycetota</taxon>
        <taxon>Actinomycetes</taxon>
        <taxon>Pseudonocardiales</taxon>
        <taxon>Pseudonocardiaceae</taxon>
        <taxon>Saccharothrix</taxon>
    </lineage>
</organism>
<evidence type="ECO:0000313" key="2">
    <source>
        <dbReference type="EMBL" id="MFC6094163.1"/>
    </source>
</evidence>
<proteinExistence type="predicted"/>
<feature type="compositionally biased region" description="Low complexity" evidence="1">
    <location>
        <begin position="76"/>
        <end position="103"/>
    </location>
</feature>
<reference evidence="3" key="1">
    <citation type="journal article" date="2019" name="Int. J. Syst. Evol. Microbiol.">
        <title>The Global Catalogue of Microorganisms (GCM) 10K type strain sequencing project: providing services to taxonomists for standard genome sequencing and annotation.</title>
        <authorList>
            <consortium name="The Broad Institute Genomics Platform"/>
            <consortium name="The Broad Institute Genome Sequencing Center for Infectious Disease"/>
            <person name="Wu L."/>
            <person name="Ma J."/>
        </authorList>
    </citation>
    <scope>NUCLEOTIDE SEQUENCE [LARGE SCALE GENOMIC DNA]</scope>
    <source>
        <strain evidence="3">CGMCC 4.7246</strain>
    </source>
</reference>
<gene>
    <name evidence="2" type="ORF">ACFP3R_33260</name>
</gene>
<evidence type="ECO:0000256" key="1">
    <source>
        <dbReference type="SAM" id="MobiDB-lite"/>
    </source>
</evidence>
<dbReference type="RefSeq" id="WP_380642148.1">
    <property type="nucleotide sequence ID" value="NZ_JBHSQO010000057.1"/>
</dbReference>
<sequence>MEHPRRPVNGRADRTYNVHVDPATGYRRVDVRVNGSGVWCTGYLPGRDWYDFWKCRSRSWPGSRDPPAGREAVSHRLPPARATGPGRPALPGPRRSAAVRSAS</sequence>
<protein>
    <submittedName>
        <fullName evidence="2">Uncharacterized protein</fullName>
    </submittedName>
</protein>
<name>A0ABW1PF77_9PSEU</name>
<feature type="region of interest" description="Disordered" evidence="1">
    <location>
        <begin position="60"/>
        <end position="103"/>
    </location>
</feature>
<dbReference type="Proteomes" id="UP001596220">
    <property type="component" value="Unassembled WGS sequence"/>
</dbReference>